<sequence>MAPFLSLAMPSVRIRAPTLGPIVWRKERLIFLRAAERVGGAFQSVSVPHSVSVLWHQIRAGHMRTQVSVGGYMGKMTMARQGSGRAIPGTGRTKTKQPEKNKSGTDRSKPRRS</sequence>
<dbReference type="EMBL" id="KZ825810">
    <property type="protein sequence ID" value="PYH98513.1"/>
    <property type="molecule type" value="Genomic_DNA"/>
</dbReference>
<evidence type="ECO:0000256" key="1">
    <source>
        <dbReference type="SAM" id="MobiDB-lite"/>
    </source>
</evidence>
<evidence type="ECO:0000313" key="2">
    <source>
        <dbReference type="EMBL" id="PYH98513.1"/>
    </source>
</evidence>
<dbReference type="VEuPathDB" id="FungiDB:BO71DRAFT_40033"/>
<protein>
    <submittedName>
        <fullName evidence="2">Uncharacterized protein</fullName>
    </submittedName>
</protein>
<feature type="compositionally biased region" description="Basic and acidic residues" evidence="1">
    <location>
        <begin position="96"/>
        <end position="113"/>
    </location>
</feature>
<proteinExistence type="predicted"/>
<gene>
    <name evidence="2" type="ORF">BO71DRAFT_40033</name>
</gene>
<keyword evidence="3" id="KW-1185">Reference proteome</keyword>
<accession>A0A319E480</accession>
<dbReference type="AlphaFoldDB" id="A0A319E480"/>
<evidence type="ECO:0000313" key="3">
    <source>
        <dbReference type="Proteomes" id="UP000247810"/>
    </source>
</evidence>
<reference evidence="2 3" key="1">
    <citation type="submission" date="2018-02" db="EMBL/GenBank/DDBJ databases">
        <title>The genomes of Aspergillus section Nigri reveals drivers in fungal speciation.</title>
        <authorList>
            <consortium name="DOE Joint Genome Institute"/>
            <person name="Vesth T.C."/>
            <person name="Nybo J."/>
            <person name="Theobald S."/>
            <person name="Brandl J."/>
            <person name="Frisvad J.C."/>
            <person name="Nielsen K.F."/>
            <person name="Lyhne E.K."/>
            <person name="Kogle M.E."/>
            <person name="Kuo A."/>
            <person name="Riley R."/>
            <person name="Clum A."/>
            <person name="Nolan M."/>
            <person name="Lipzen A."/>
            <person name="Salamov A."/>
            <person name="Henrissat B."/>
            <person name="Wiebenga A."/>
            <person name="De vries R.P."/>
            <person name="Grigoriev I.V."/>
            <person name="Mortensen U.H."/>
            <person name="Andersen M.R."/>
            <person name="Baker S.E."/>
        </authorList>
    </citation>
    <scope>NUCLEOTIDE SEQUENCE [LARGE SCALE GENOMIC DNA]</scope>
    <source>
        <strain evidence="2 3">CBS 707.79</strain>
    </source>
</reference>
<organism evidence="2 3">
    <name type="scientific">Aspergillus ellipticus CBS 707.79</name>
    <dbReference type="NCBI Taxonomy" id="1448320"/>
    <lineage>
        <taxon>Eukaryota</taxon>
        <taxon>Fungi</taxon>
        <taxon>Dikarya</taxon>
        <taxon>Ascomycota</taxon>
        <taxon>Pezizomycotina</taxon>
        <taxon>Eurotiomycetes</taxon>
        <taxon>Eurotiomycetidae</taxon>
        <taxon>Eurotiales</taxon>
        <taxon>Aspergillaceae</taxon>
        <taxon>Aspergillus</taxon>
        <taxon>Aspergillus subgen. Circumdati</taxon>
    </lineage>
</organism>
<feature type="region of interest" description="Disordered" evidence="1">
    <location>
        <begin position="78"/>
        <end position="113"/>
    </location>
</feature>
<name>A0A319E480_9EURO</name>
<dbReference type="Proteomes" id="UP000247810">
    <property type="component" value="Unassembled WGS sequence"/>
</dbReference>